<dbReference type="EMBL" id="JAVRFL010000004">
    <property type="protein sequence ID" value="MDT0528285.1"/>
    <property type="molecule type" value="Genomic_DNA"/>
</dbReference>
<dbReference type="RefSeq" id="WP_311410604.1">
    <property type="nucleotide sequence ID" value="NZ_JAVRFL010000004.1"/>
</dbReference>
<keyword evidence="1" id="KW-0732">Signal</keyword>
<evidence type="ECO:0000313" key="2">
    <source>
        <dbReference type="EMBL" id="MDT0528285.1"/>
    </source>
</evidence>
<feature type="chain" id="PRO_5046040253" description="Bacteriocin (Lactococcin_972)" evidence="1">
    <location>
        <begin position="26"/>
        <end position="102"/>
    </location>
</feature>
<dbReference type="Proteomes" id="UP001180973">
    <property type="component" value="Unassembled WGS sequence"/>
</dbReference>
<proteinExistence type="predicted"/>
<comment type="caution">
    <text evidence="2">The sequence shown here is derived from an EMBL/GenBank/DDBJ whole genome shotgun (WGS) entry which is preliminary data.</text>
</comment>
<evidence type="ECO:0000256" key="1">
    <source>
        <dbReference type="SAM" id="SignalP"/>
    </source>
</evidence>
<reference evidence="2" key="1">
    <citation type="submission" date="2023-09" db="EMBL/GenBank/DDBJ databases">
        <title>30 novel species of actinomycetes from the DSMZ collection.</title>
        <authorList>
            <person name="Nouioui I."/>
        </authorList>
    </citation>
    <scope>NUCLEOTIDE SEQUENCE</scope>
    <source>
        <strain evidence="2">DSM 115977</strain>
    </source>
</reference>
<sequence>MRAIRKILAATAVTGATAVSMLAGAAPASADAGANAVGWYTGYGSGSSASLAIWSAENDAKWKAQMGGFNTYLDCRTTYSSSTKVSDYYYTANVQLYCYTFN</sequence>
<accession>A0ABU2WQU3</accession>
<evidence type="ECO:0008006" key="4">
    <source>
        <dbReference type="Google" id="ProtNLM"/>
    </source>
</evidence>
<name>A0ABU2WQU3_9ACTN</name>
<evidence type="ECO:0000313" key="3">
    <source>
        <dbReference type="Proteomes" id="UP001180973"/>
    </source>
</evidence>
<protein>
    <recommendedName>
        <fullName evidence="4">Bacteriocin (Lactococcin_972)</fullName>
    </recommendedName>
</protein>
<feature type="signal peptide" evidence="1">
    <location>
        <begin position="1"/>
        <end position="25"/>
    </location>
</feature>
<keyword evidence="3" id="KW-1185">Reference proteome</keyword>
<organism evidence="2 3">
    <name type="scientific">Micromonospora reichwaldensis</name>
    <dbReference type="NCBI Taxonomy" id="3075516"/>
    <lineage>
        <taxon>Bacteria</taxon>
        <taxon>Bacillati</taxon>
        <taxon>Actinomycetota</taxon>
        <taxon>Actinomycetes</taxon>
        <taxon>Micromonosporales</taxon>
        <taxon>Micromonosporaceae</taxon>
        <taxon>Micromonospora</taxon>
    </lineage>
</organism>
<gene>
    <name evidence="2" type="ORF">RM555_04655</name>
</gene>